<dbReference type="Pfam" id="PF02861">
    <property type="entry name" value="Clp_N"/>
    <property type="match status" value="1"/>
</dbReference>
<keyword evidence="3" id="KW-0378">Hydrolase</keyword>
<evidence type="ECO:0000259" key="2">
    <source>
        <dbReference type="PROSITE" id="PS51903"/>
    </source>
</evidence>
<evidence type="ECO:0000313" key="3">
    <source>
        <dbReference type="EMBL" id="MFB9622558.1"/>
    </source>
</evidence>
<reference evidence="3 4" key="1">
    <citation type="submission" date="2024-09" db="EMBL/GenBank/DDBJ databases">
        <authorList>
            <person name="Sun Q."/>
            <person name="Mori K."/>
        </authorList>
    </citation>
    <scope>NUCLEOTIDE SEQUENCE [LARGE SCALE GENOMIC DNA]</scope>
    <source>
        <strain evidence="3 4">JCM 3143</strain>
    </source>
</reference>
<feature type="domain" description="Clp R" evidence="2">
    <location>
        <begin position="1"/>
        <end position="157"/>
    </location>
</feature>
<keyword evidence="4" id="KW-1185">Reference proteome</keyword>
<dbReference type="InterPro" id="IPR004176">
    <property type="entry name" value="Clp_R_N"/>
</dbReference>
<protein>
    <submittedName>
        <fullName evidence="3">Clp protease N-terminal domain-containing protein</fullName>
    </submittedName>
</protein>
<dbReference type="Proteomes" id="UP001589532">
    <property type="component" value="Unassembled WGS sequence"/>
</dbReference>
<dbReference type="RefSeq" id="WP_344996484.1">
    <property type="nucleotide sequence ID" value="NZ_BAAAXV010000009.1"/>
</dbReference>
<comment type="caution">
    <text evidence="3">The sequence shown here is derived from an EMBL/GenBank/DDBJ whole genome shotgun (WGS) entry which is preliminary data.</text>
</comment>
<dbReference type="GO" id="GO:0008233">
    <property type="term" value="F:peptidase activity"/>
    <property type="evidence" value="ECO:0007669"/>
    <property type="project" value="UniProtKB-KW"/>
</dbReference>
<organism evidence="3 4">
    <name type="scientific">Nonomuraea helvata</name>
    <dbReference type="NCBI Taxonomy" id="37484"/>
    <lineage>
        <taxon>Bacteria</taxon>
        <taxon>Bacillati</taxon>
        <taxon>Actinomycetota</taxon>
        <taxon>Actinomycetes</taxon>
        <taxon>Streptosporangiales</taxon>
        <taxon>Streptosporangiaceae</taxon>
        <taxon>Nonomuraea</taxon>
    </lineage>
</organism>
<accession>A0ABV5RTD6</accession>
<dbReference type="Gene3D" id="1.10.1780.10">
    <property type="entry name" value="Clp, N-terminal domain"/>
    <property type="match status" value="1"/>
</dbReference>
<dbReference type="EMBL" id="JBHMBW010000003">
    <property type="protein sequence ID" value="MFB9622558.1"/>
    <property type="molecule type" value="Genomic_DNA"/>
</dbReference>
<sequence>MSAIDHYINAIIVQGKAEALADGSAAIEPHHLLLAIASIEENAARQALAAAGLDRQAIRDALDKEFEHSLSGAGVSLASFRLPTPTPDPKRSLSIGASTKLALDRAIGGATGKKDLRPGHLLLGILQAEIGTVPRALTLAGVDRAALMASVRQALANGSW</sequence>
<keyword evidence="3" id="KW-0645">Protease</keyword>
<gene>
    <name evidence="3" type="ORF">ACFFSA_05635</name>
</gene>
<dbReference type="PROSITE" id="PS51903">
    <property type="entry name" value="CLP_R"/>
    <property type="match status" value="1"/>
</dbReference>
<evidence type="ECO:0000313" key="4">
    <source>
        <dbReference type="Proteomes" id="UP001589532"/>
    </source>
</evidence>
<keyword evidence="1" id="KW-0677">Repeat</keyword>
<dbReference type="InterPro" id="IPR036628">
    <property type="entry name" value="Clp_N_dom_sf"/>
</dbReference>
<dbReference type="GO" id="GO:0006508">
    <property type="term" value="P:proteolysis"/>
    <property type="evidence" value="ECO:0007669"/>
    <property type="project" value="UniProtKB-KW"/>
</dbReference>
<evidence type="ECO:0000256" key="1">
    <source>
        <dbReference type="PROSITE-ProRule" id="PRU01251"/>
    </source>
</evidence>
<name>A0ABV5RTD6_9ACTN</name>
<dbReference type="SUPFAM" id="SSF81923">
    <property type="entry name" value="Double Clp-N motif"/>
    <property type="match status" value="1"/>
</dbReference>
<proteinExistence type="predicted"/>